<keyword evidence="1" id="KW-0812">Transmembrane</keyword>
<reference evidence="3" key="1">
    <citation type="journal article" date="2019" name="Int. J. Syst. Evol. Microbiol.">
        <title>The Global Catalogue of Microorganisms (GCM) 10K type strain sequencing project: providing services to taxonomists for standard genome sequencing and annotation.</title>
        <authorList>
            <consortium name="The Broad Institute Genomics Platform"/>
            <consortium name="The Broad Institute Genome Sequencing Center for Infectious Disease"/>
            <person name="Wu L."/>
            <person name="Ma J."/>
        </authorList>
    </citation>
    <scope>NUCLEOTIDE SEQUENCE [LARGE SCALE GENOMIC DNA]</scope>
    <source>
        <strain evidence="3">CGMCC 1.12806</strain>
    </source>
</reference>
<organism evidence="2 3">
    <name type="scientific">Hafnia psychrotolerans</name>
    <dbReference type="NCBI Taxonomy" id="1477018"/>
    <lineage>
        <taxon>Bacteria</taxon>
        <taxon>Pseudomonadati</taxon>
        <taxon>Pseudomonadota</taxon>
        <taxon>Gammaproteobacteria</taxon>
        <taxon>Enterobacterales</taxon>
        <taxon>Hafniaceae</taxon>
        <taxon>Hafnia</taxon>
    </lineage>
</organism>
<evidence type="ECO:0000313" key="3">
    <source>
        <dbReference type="Proteomes" id="UP000627464"/>
    </source>
</evidence>
<sequence length="64" mass="6926">MLASPEQDESVIRLLRIDAVEGIEHFPPHMPLDFGAGSAFLFVYFKGSVLAALLTAFLPASYSA</sequence>
<protein>
    <submittedName>
        <fullName evidence="2">Uncharacterized protein</fullName>
    </submittedName>
</protein>
<evidence type="ECO:0000313" key="2">
    <source>
        <dbReference type="EMBL" id="GGA38929.1"/>
    </source>
</evidence>
<keyword evidence="1" id="KW-1133">Transmembrane helix</keyword>
<dbReference type="Proteomes" id="UP000627464">
    <property type="component" value="Unassembled WGS sequence"/>
</dbReference>
<name>A0ABQ1G8R7_9GAMM</name>
<accession>A0ABQ1G8R7</accession>
<keyword evidence="3" id="KW-1185">Reference proteome</keyword>
<comment type="caution">
    <text evidence="2">The sequence shown here is derived from an EMBL/GenBank/DDBJ whole genome shotgun (WGS) entry which is preliminary data.</text>
</comment>
<evidence type="ECO:0000256" key="1">
    <source>
        <dbReference type="SAM" id="Phobius"/>
    </source>
</evidence>
<proteinExistence type="predicted"/>
<keyword evidence="1" id="KW-0472">Membrane</keyword>
<dbReference type="EMBL" id="BMFZ01000003">
    <property type="protein sequence ID" value="GGA38929.1"/>
    <property type="molecule type" value="Genomic_DNA"/>
</dbReference>
<feature type="transmembrane region" description="Helical" evidence="1">
    <location>
        <begin position="34"/>
        <end position="58"/>
    </location>
</feature>
<gene>
    <name evidence="2" type="ORF">GCM10011328_12230</name>
</gene>